<protein>
    <submittedName>
        <fullName evidence="3">MOSC domain-containing protein</fullName>
    </submittedName>
</protein>
<name>A0A914UHU4_9BILA</name>
<dbReference type="PANTHER" id="PTHR14237">
    <property type="entry name" value="MOLYBDOPTERIN COFACTOR SULFURASE MOSC"/>
    <property type="match status" value="1"/>
</dbReference>
<organism evidence="2 3">
    <name type="scientific">Plectus sambesii</name>
    <dbReference type="NCBI Taxonomy" id="2011161"/>
    <lineage>
        <taxon>Eukaryota</taxon>
        <taxon>Metazoa</taxon>
        <taxon>Ecdysozoa</taxon>
        <taxon>Nematoda</taxon>
        <taxon>Chromadorea</taxon>
        <taxon>Plectida</taxon>
        <taxon>Plectina</taxon>
        <taxon>Plectoidea</taxon>
        <taxon>Plectidae</taxon>
        <taxon>Plectus</taxon>
    </lineage>
</organism>
<dbReference type="SUPFAM" id="SSF50800">
    <property type="entry name" value="PK beta-barrel domain-like"/>
    <property type="match status" value="1"/>
</dbReference>
<evidence type="ECO:0000259" key="1">
    <source>
        <dbReference type="PROSITE" id="PS51340"/>
    </source>
</evidence>
<evidence type="ECO:0000313" key="3">
    <source>
        <dbReference type="WBParaSite" id="PSAMB.scaffold102size79754.g1850.t1"/>
    </source>
</evidence>
<reference evidence="3" key="1">
    <citation type="submission" date="2022-11" db="UniProtKB">
        <authorList>
            <consortium name="WormBaseParasite"/>
        </authorList>
    </citation>
    <scope>IDENTIFICATION</scope>
</reference>
<dbReference type="AlphaFoldDB" id="A0A914UHU4"/>
<dbReference type="GO" id="GO:0030170">
    <property type="term" value="F:pyridoxal phosphate binding"/>
    <property type="evidence" value="ECO:0007669"/>
    <property type="project" value="InterPro"/>
</dbReference>
<proteinExistence type="predicted"/>
<dbReference type="Pfam" id="PF03476">
    <property type="entry name" value="MOSC_N"/>
    <property type="match status" value="1"/>
</dbReference>
<dbReference type="GO" id="GO:0030151">
    <property type="term" value="F:molybdenum ion binding"/>
    <property type="evidence" value="ECO:0007669"/>
    <property type="project" value="InterPro"/>
</dbReference>
<dbReference type="InterPro" id="IPR005303">
    <property type="entry name" value="MOCOS_middle"/>
</dbReference>
<dbReference type="PROSITE" id="PS51340">
    <property type="entry name" value="MOSC"/>
    <property type="match status" value="1"/>
</dbReference>
<evidence type="ECO:0000313" key="2">
    <source>
        <dbReference type="Proteomes" id="UP000887566"/>
    </source>
</evidence>
<dbReference type="InterPro" id="IPR005302">
    <property type="entry name" value="MoCF_Sase_C"/>
</dbReference>
<dbReference type="Pfam" id="PF03473">
    <property type="entry name" value="MOSC"/>
    <property type="match status" value="1"/>
</dbReference>
<keyword evidence="2" id="KW-1185">Reference proteome</keyword>
<dbReference type="Proteomes" id="UP000887566">
    <property type="component" value="Unplaced"/>
</dbReference>
<dbReference type="WBParaSite" id="PSAMB.scaffold102size79754.g1850.t1">
    <property type="protein sequence ID" value="PSAMB.scaffold102size79754.g1850.t1"/>
    <property type="gene ID" value="PSAMB.scaffold102size79754.g1850"/>
</dbReference>
<feature type="domain" description="MOSC" evidence="1">
    <location>
        <begin position="164"/>
        <end position="338"/>
    </location>
</feature>
<dbReference type="InterPro" id="IPR011037">
    <property type="entry name" value="Pyrv_Knase-like_insert_dom_sf"/>
</dbReference>
<dbReference type="SUPFAM" id="SSF141673">
    <property type="entry name" value="MOSC N-terminal domain-like"/>
    <property type="match status" value="1"/>
</dbReference>
<sequence>MHLRGNFELAAAAGISIGALAVYELASKSSSFRRWLNDYMDPMILIGTVGELHIHPIKSSRSHMVSEAFCSEVGLRCGELRDRYFVIINGDTKIALTALNIPRVVLIETAIKDNKLTMTGQQADPTTIDLNAVAQKANVVRVSCKGKQIEGLDCGDTAGAWLQQFLESTEPLRLLYFWPGLFSERQVIVDKNWEFIAVPYRKDEVAYPNRTPYMALSQASLDDLNSKFDSQKYEMRNFRPNIVVVGCPAYDEDLWNEVRIGDHAKFVCVRACIRCPITTINPNTAEKAVDGEPLKTLKEYRQPPGEAQAQKKEWPVLGVQMGLDEAGVIKVGDPVYVRYKKFPH</sequence>
<dbReference type="GO" id="GO:0003824">
    <property type="term" value="F:catalytic activity"/>
    <property type="evidence" value="ECO:0007669"/>
    <property type="project" value="InterPro"/>
</dbReference>
<accession>A0A914UHU4</accession>
<dbReference type="PANTHER" id="PTHR14237:SF19">
    <property type="entry name" value="MITOCHONDRIAL AMIDOXIME REDUCING COMPONENT 1"/>
    <property type="match status" value="1"/>
</dbReference>